<feature type="non-terminal residue" evidence="1">
    <location>
        <position position="304"/>
    </location>
</feature>
<gene>
    <name evidence="1" type="ORF">SCALOS_LOCUS3601</name>
</gene>
<name>A0ACA9L3Y7_9GLOM</name>
<dbReference type="Proteomes" id="UP000789860">
    <property type="component" value="Unassembled WGS sequence"/>
</dbReference>
<comment type="caution">
    <text evidence="1">The sequence shown here is derived from an EMBL/GenBank/DDBJ whole genome shotgun (WGS) entry which is preliminary data.</text>
</comment>
<evidence type="ECO:0000313" key="2">
    <source>
        <dbReference type="Proteomes" id="UP000789860"/>
    </source>
</evidence>
<accession>A0ACA9L3Y7</accession>
<proteinExistence type="predicted"/>
<protein>
    <submittedName>
        <fullName evidence="1">2736_t:CDS:1</fullName>
    </submittedName>
</protein>
<dbReference type="EMBL" id="CAJVPM010004147">
    <property type="protein sequence ID" value="CAG8509689.1"/>
    <property type="molecule type" value="Genomic_DNA"/>
</dbReference>
<keyword evidence="2" id="KW-1185">Reference proteome</keyword>
<organism evidence="1 2">
    <name type="scientific">Scutellospora calospora</name>
    <dbReference type="NCBI Taxonomy" id="85575"/>
    <lineage>
        <taxon>Eukaryota</taxon>
        <taxon>Fungi</taxon>
        <taxon>Fungi incertae sedis</taxon>
        <taxon>Mucoromycota</taxon>
        <taxon>Glomeromycotina</taxon>
        <taxon>Glomeromycetes</taxon>
        <taxon>Diversisporales</taxon>
        <taxon>Gigasporaceae</taxon>
        <taxon>Scutellospora</taxon>
    </lineage>
</organism>
<sequence length="304" mass="34582">MTGTAQSEAKEFREVYGMEVIAVPPYRKLIRKDHDALIFLNRERKYKAIIQKIKKNVQTTGRPILVICPSVDVSEQISNLLSQERIFHNKLNAVNHEEEAKIISAAGKIGAVTVATNMAGRGTDISLDEASRRAGGLLVIIAEMNSILRIDNQARGRSGRQGDPGETQPYISLEDDLLKNFDLQNKLGGFVGQRQLKTVFQQPLSGKLFNYLISEPQETLRNIHSASRQRTLNYDLLINRQRKIVYDYREKLLTSSQPEKIVSPRGKVDFGENKERLRSLFLHQVDDFWSEYLECLNKIGELVQ</sequence>
<evidence type="ECO:0000313" key="1">
    <source>
        <dbReference type="EMBL" id="CAG8509689.1"/>
    </source>
</evidence>
<reference evidence="1" key="1">
    <citation type="submission" date="2021-06" db="EMBL/GenBank/DDBJ databases">
        <authorList>
            <person name="Kallberg Y."/>
            <person name="Tangrot J."/>
            <person name="Rosling A."/>
        </authorList>
    </citation>
    <scope>NUCLEOTIDE SEQUENCE</scope>
    <source>
        <strain evidence="1">AU212A</strain>
    </source>
</reference>